<feature type="transmembrane region" description="Helical" evidence="1">
    <location>
        <begin position="71"/>
        <end position="91"/>
    </location>
</feature>
<dbReference type="Proteomes" id="UP001054902">
    <property type="component" value="Unassembled WGS sequence"/>
</dbReference>
<reference evidence="2 3" key="1">
    <citation type="journal article" date="2021" name="Sci. Rep.">
        <title>The genome of the diatom Chaetoceros tenuissimus carries an ancient integrated fragment of an extant virus.</title>
        <authorList>
            <person name="Hongo Y."/>
            <person name="Kimura K."/>
            <person name="Takaki Y."/>
            <person name="Yoshida Y."/>
            <person name="Baba S."/>
            <person name="Kobayashi G."/>
            <person name="Nagasaki K."/>
            <person name="Hano T."/>
            <person name="Tomaru Y."/>
        </authorList>
    </citation>
    <scope>NUCLEOTIDE SEQUENCE [LARGE SCALE GENOMIC DNA]</scope>
    <source>
        <strain evidence="2 3">NIES-3715</strain>
    </source>
</reference>
<dbReference type="EMBL" id="BLLK01000023">
    <property type="protein sequence ID" value="GFH47774.1"/>
    <property type="molecule type" value="Genomic_DNA"/>
</dbReference>
<keyword evidence="1" id="KW-1133">Transmembrane helix</keyword>
<accession>A0AAD3CN93</accession>
<name>A0AAD3CN93_9STRA</name>
<evidence type="ECO:0000256" key="1">
    <source>
        <dbReference type="SAM" id="Phobius"/>
    </source>
</evidence>
<feature type="transmembrane region" description="Helical" evidence="1">
    <location>
        <begin position="6"/>
        <end position="27"/>
    </location>
</feature>
<proteinExistence type="predicted"/>
<dbReference type="AlphaFoldDB" id="A0AAD3CN93"/>
<gene>
    <name evidence="2" type="ORF">CTEN210_04249</name>
</gene>
<comment type="caution">
    <text evidence="2">The sequence shown here is derived from an EMBL/GenBank/DDBJ whole genome shotgun (WGS) entry which is preliminary data.</text>
</comment>
<organism evidence="2 3">
    <name type="scientific">Chaetoceros tenuissimus</name>
    <dbReference type="NCBI Taxonomy" id="426638"/>
    <lineage>
        <taxon>Eukaryota</taxon>
        <taxon>Sar</taxon>
        <taxon>Stramenopiles</taxon>
        <taxon>Ochrophyta</taxon>
        <taxon>Bacillariophyta</taxon>
        <taxon>Coscinodiscophyceae</taxon>
        <taxon>Chaetocerotophycidae</taxon>
        <taxon>Chaetocerotales</taxon>
        <taxon>Chaetocerotaceae</taxon>
        <taxon>Chaetoceros</taxon>
    </lineage>
</organism>
<evidence type="ECO:0000313" key="3">
    <source>
        <dbReference type="Proteomes" id="UP001054902"/>
    </source>
</evidence>
<sequence>MNLPAINHIILPMAMISGLSTGGFVTAGKNVKIEDFFRLLKECLEAFVRSLTLSFSLKLDNTEEGNHVGNPTLFAAISIAIVIVSIVKKLLPVIVTVLATKEDAIYQDVRNTVIAMEVIATCLGANGL</sequence>
<protein>
    <submittedName>
        <fullName evidence="2">Uncharacterized protein</fullName>
    </submittedName>
</protein>
<keyword evidence="1" id="KW-0472">Membrane</keyword>
<keyword evidence="3" id="KW-1185">Reference proteome</keyword>
<evidence type="ECO:0000313" key="2">
    <source>
        <dbReference type="EMBL" id="GFH47774.1"/>
    </source>
</evidence>
<keyword evidence="1" id="KW-0812">Transmembrane</keyword>